<name>A0AAN9PSA4_CANGL</name>
<keyword evidence="2" id="KW-1185">Reference proteome</keyword>
<comment type="caution">
    <text evidence="1">The sequence shown here is derived from an EMBL/GenBank/DDBJ whole genome shotgun (WGS) entry which is preliminary data.</text>
</comment>
<accession>A0AAN9PSA4</accession>
<dbReference type="AlphaFoldDB" id="A0AAN9PSA4"/>
<sequence>MLRLFALSKKKLLDDYVILRYDSMDEPTATYVIETQVVLGMARITVVWWDLLLIPGILSSGAFPCCLACKAKLARGRLTSLCLHEGAWWNQGDPLLIACRGNPFHLRVTHYWANQLMAYSICIGVLHQDATSTSRSHVGSAWHCDIHISINVTLHMIHVIHSA</sequence>
<evidence type="ECO:0000313" key="2">
    <source>
        <dbReference type="Proteomes" id="UP001367508"/>
    </source>
</evidence>
<organism evidence="1 2">
    <name type="scientific">Canavalia gladiata</name>
    <name type="common">Sword bean</name>
    <name type="synonym">Dolichos gladiatus</name>
    <dbReference type="NCBI Taxonomy" id="3824"/>
    <lineage>
        <taxon>Eukaryota</taxon>
        <taxon>Viridiplantae</taxon>
        <taxon>Streptophyta</taxon>
        <taxon>Embryophyta</taxon>
        <taxon>Tracheophyta</taxon>
        <taxon>Spermatophyta</taxon>
        <taxon>Magnoliopsida</taxon>
        <taxon>eudicotyledons</taxon>
        <taxon>Gunneridae</taxon>
        <taxon>Pentapetalae</taxon>
        <taxon>rosids</taxon>
        <taxon>fabids</taxon>
        <taxon>Fabales</taxon>
        <taxon>Fabaceae</taxon>
        <taxon>Papilionoideae</taxon>
        <taxon>50 kb inversion clade</taxon>
        <taxon>NPAAA clade</taxon>
        <taxon>indigoferoid/millettioid clade</taxon>
        <taxon>Phaseoleae</taxon>
        <taxon>Canavalia</taxon>
    </lineage>
</organism>
<protein>
    <submittedName>
        <fullName evidence="1">Uncharacterized protein</fullName>
    </submittedName>
</protein>
<dbReference type="EMBL" id="JAYMYQ010000010">
    <property type="protein sequence ID" value="KAK7308192.1"/>
    <property type="molecule type" value="Genomic_DNA"/>
</dbReference>
<evidence type="ECO:0000313" key="1">
    <source>
        <dbReference type="EMBL" id="KAK7308192.1"/>
    </source>
</evidence>
<gene>
    <name evidence="1" type="ORF">VNO77_41792</name>
</gene>
<proteinExistence type="predicted"/>
<dbReference type="Proteomes" id="UP001367508">
    <property type="component" value="Unassembled WGS sequence"/>
</dbReference>
<reference evidence="1 2" key="1">
    <citation type="submission" date="2024-01" db="EMBL/GenBank/DDBJ databases">
        <title>The genomes of 5 underutilized Papilionoideae crops provide insights into root nodulation and disease resistanc.</title>
        <authorList>
            <person name="Jiang F."/>
        </authorList>
    </citation>
    <scope>NUCLEOTIDE SEQUENCE [LARGE SCALE GENOMIC DNA]</scope>
    <source>
        <strain evidence="1">LVBAO_FW01</strain>
        <tissue evidence="1">Leaves</tissue>
    </source>
</reference>